<proteinExistence type="inferred from homology"/>
<dbReference type="Proteomes" id="UP000001646">
    <property type="component" value="Unplaced"/>
</dbReference>
<feature type="domain" description="Pentraxin (PTX)" evidence="11">
    <location>
        <begin position="24"/>
        <end position="226"/>
    </location>
</feature>
<evidence type="ECO:0000256" key="2">
    <source>
        <dbReference type="ARBA" id="ARBA00022486"/>
    </source>
</evidence>
<dbReference type="HOGENOM" id="CLU_032051_2_0_1"/>
<evidence type="ECO:0000256" key="10">
    <source>
        <dbReference type="RuleBase" id="RU362112"/>
    </source>
</evidence>
<keyword evidence="13" id="KW-1185">Reference proteome</keyword>
<keyword evidence="6 10" id="KW-0106">Calcium</keyword>
<dbReference type="PANTHER" id="PTHR45869">
    <property type="entry name" value="C-REACTIVE PROTEIN-RELATED"/>
    <property type="match status" value="1"/>
</dbReference>
<reference evidence="12" key="2">
    <citation type="submission" date="2025-08" db="UniProtKB">
        <authorList>
            <consortium name="Ensembl"/>
        </authorList>
    </citation>
    <scope>IDENTIFICATION</scope>
</reference>
<dbReference type="PROSITE" id="PS51828">
    <property type="entry name" value="PTX_2"/>
    <property type="match status" value="1"/>
</dbReference>
<dbReference type="PANTHER" id="PTHR45869:SF7">
    <property type="entry name" value="C-REACTIVE PROTEIN"/>
    <property type="match status" value="1"/>
</dbReference>
<dbReference type="SUPFAM" id="SSF49899">
    <property type="entry name" value="Concanavalin A-like lectins/glucanases"/>
    <property type="match status" value="1"/>
</dbReference>
<organism evidence="12 13">
    <name type="scientific">Anolis carolinensis</name>
    <name type="common">Green anole</name>
    <name type="synonym">American chameleon</name>
    <dbReference type="NCBI Taxonomy" id="28377"/>
    <lineage>
        <taxon>Eukaryota</taxon>
        <taxon>Metazoa</taxon>
        <taxon>Chordata</taxon>
        <taxon>Craniata</taxon>
        <taxon>Vertebrata</taxon>
        <taxon>Euteleostomi</taxon>
        <taxon>Lepidosauria</taxon>
        <taxon>Squamata</taxon>
        <taxon>Bifurcata</taxon>
        <taxon>Unidentata</taxon>
        <taxon>Episquamata</taxon>
        <taxon>Toxicofera</taxon>
        <taxon>Iguania</taxon>
        <taxon>Dactyloidae</taxon>
        <taxon>Anolis</taxon>
    </lineage>
</organism>
<sequence length="229" mass="25741">MEVLRILVLVFAGFVGSFAQQDLQRTSFVFPVESDSAAVVVKAVIPHPLTSFTVCLRYYTLLTRPVTFFSYATKHTDNDIILFKEKPNEYRVYVGNAYVTFTIPNRPANIPAWEHLCASWESATGLVTLWVDGKPLPRLGLQKGYSISNDASIVLGQDQDSTLGGYEANESFVGELMDVNMWARVLTPDEVCLAFSGCNLSDYLINWRAFRYDIQGYVVLQPYLGQCPR</sequence>
<accession>H9GFZ5</accession>
<dbReference type="InterPro" id="IPR030476">
    <property type="entry name" value="Pentaxin_CS"/>
</dbReference>
<evidence type="ECO:0000256" key="1">
    <source>
        <dbReference type="ARBA" id="ARBA00004613"/>
    </source>
</evidence>
<feature type="signal peptide" evidence="10">
    <location>
        <begin position="1"/>
        <end position="19"/>
    </location>
</feature>
<dbReference type="SMART" id="SM00159">
    <property type="entry name" value="PTX"/>
    <property type="match status" value="1"/>
</dbReference>
<dbReference type="FunFam" id="2.60.120.200:FF:000070">
    <property type="entry name" value="Serum amyloid P-component"/>
    <property type="match status" value="1"/>
</dbReference>
<dbReference type="eggNOG" id="ENOG502S201">
    <property type="taxonomic scope" value="Eukaryota"/>
</dbReference>
<dbReference type="GO" id="GO:0001849">
    <property type="term" value="F:complement component C1q complex binding"/>
    <property type="evidence" value="ECO:0000318"/>
    <property type="project" value="GO_Central"/>
</dbReference>
<comment type="similarity">
    <text evidence="8 10">Belongs to the pentraxin family.</text>
</comment>
<dbReference type="InParanoid" id="H9GFZ5"/>
<dbReference type="AlphaFoldDB" id="H9GFZ5"/>
<dbReference type="Pfam" id="PF00354">
    <property type="entry name" value="Pentaxin"/>
    <property type="match status" value="1"/>
</dbReference>
<comment type="subunit">
    <text evidence="10">Homopentamer. Pentaxin (or pentraxin) have a discoid arrangement of 5 non-covalently bound subunits.</text>
</comment>
<comment type="subcellular location">
    <subcellularLocation>
        <location evidence="1 10">Secreted</location>
    </subcellularLocation>
</comment>
<evidence type="ECO:0000256" key="4">
    <source>
        <dbReference type="ARBA" id="ARBA00022723"/>
    </source>
</evidence>
<reference evidence="12" key="3">
    <citation type="submission" date="2025-09" db="UniProtKB">
        <authorList>
            <consortium name="Ensembl"/>
        </authorList>
    </citation>
    <scope>IDENTIFICATION</scope>
</reference>
<reference evidence="12" key="1">
    <citation type="submission" date="2009-12" db="EMBL/GenBank/DDBJ databases">
        <title>The Genome Sequence of Anolis carolinensis (Green Anole Lizard).</title>
        <authorList>
            <consortium name="The Genome Sequencing Platform"/>
            <person name="Di Palma F."/>
            <person name="Alfoldi J."/>
            <person name="Heiman D."/>
            <person name="Young S."/>
            <person name="Grabherr M."/>
            <person name="Johnson J."/>
            <person name="Lander E.S."/>
            <person name="Lindblad-Toh K."/>
        </authorList>
    </citation>
    <scope>NUCLEOTIDE SEQUENCE [LARGE SCALE GENOMIC DNA]</scope>
    <source>
        <strain evidence="12">JBL SC #1</strain>
    </source>
</reference>
<evidence type="ECO:0000256" key="6">
    <source>
        <dbReference type="ARBA" id="ARBA00022837"/>
    </source>
</evidence>
<evidence type="ECO:0000256" key="3">
    <source>
        <dbReference type="ARBA" id="ARBA00022525"/>
    </source>
</evidence>
<protein>
    <recommendedName>
        <fullName evidence="10">Pentraxin family member</fullName>
    </recommendedName>
</protein>
<dbReference type="GO" id="GO:0046872">
    <property type="term" value="F:metal ion binding"/>
    <property type="evidence" value="ECO:0007669"/>
    <property type="project" value="UniProtKB-KW"/>
</dbReference>
<dbReference type="CDD" id="cd00152">
    <property type="entry name" value="PTX"/>
    <property type="match status" value="1"/>
</dbReference>
<feature type="chain" id="PRO_5033091635" description="Pentraxin family member" evidence="10">
    <location>
        <begin position="20"/>
        <end position="229"/>
    </location>
</feature>
<dbReference type="GO" id="GO:0005615">
    <property type="term" value="C:extracellular space"/>
    <property type="evidence" value="ECO:0000318"/>
    <property type="project" value="GO_Central"/>
</dbReference>
<evidence type="ECO:0000313" key="13">
    <source>
        <dbReference type="Proteomes" id="UP000001646"/>
    </source>
</evidence>
<keyword evidence="2" id="KW-0011">Acute phase</keyword>
<dbReference type="Ensembl" id="ENSACAT00000010093.3">
    <property type="protein sequence ID" value="ENSACAP00000009890.3"/>
    <property type="gene ID" value="ENSACAG00000010098.3"/>
</dbReference>
<dbReference type="Gene3D" id="2.60.120.200">
    <property type="match status" value="1"/>
</dbReference>
<comment type="cofactor">
    <cofactor evidence="10">
        <name>Ca(2+)</name>
        <dbReference type="ChEBI" id="CHEBI:29108"/>
    </cofactor>
    <text evidence="10">Binds 2 calcium ions per subunit.</text>
</comment>
<dbReference type="PROSITE" id="PS00289">
    <property type="entry name" value="PTX_1"/>
    <property type="match status" value="1"/>
</dbReference>
<evidence type="ECO:0000256" key="8">
    <source>
        <dbReference type="ARBA" id="ARBA00038102"/>
    </source>
</evidence>
<dbReference type="GeneTree" id="ENSGT01100000263515"/>
<evidence type="ECO:0000313" key="12">
    <source>
        <dbReference type="Ensembl" id="ENSACAP00000009890.3"/>
    </source>
</evidence>
<dbReference type="InterPro" id="IPR013320">
    <property type="entry name" value="ConA-like_dom_sf"/>
</dbReference>
<keyword evidence="7" id="KW-1015">Disulfide bond</keyword>
<name>H9GFZ5_ANOCA</name>
<keyword evidence="3" id="KW-0964">Secreted</keyword>
<comment type="caution">
    <text evidence="9">Lacks conserved residue(s) required for the propagation of feature annotation.</text>
</comment>
<dbReference type="InterPro" id="IPR001759">
    <property type="entry name" value="PTX_dom"/>
</dbReference>
<keyword evidence="5 10" id="KW-0732">Signal</keyword>
<dbReference type="GO" id="GO:0045087">
    <property type="term" value="P:innate immune response"/>
    <property type="evidence" value="ECO:0000318"/>
    <property type="project" value="GO_Central"/>
</dbReference>
<dbReference type="InterPro" id="IPR051005">
    <property type="entry name" value="Pentraxin_domain"/>
</dbReference>
<evidence type="ECO:0000256" key="5">
    <source>
        <dbReference type="ARBA" id="ARBA00022729"/>
    </source>
</evidence>
<dbReference type="PRINTS" id="PR00895">
    <property type="entry name" value="PENTAXIN"/>
</dbReference>
<evidence type="ECO:0000259" key="11">
    <source>
        <dbReference type="PROSITE" id="PS51828"/>
    </source>
</evidence>
<dbReference type="GO" id="GO:0006953">
    <property type="term" value="P:acute-phase response"/>
    <property type="evidence" value="ECO:0000318"/>
    <property type="project" value="GO_Central"/>
</dbReference>
<keyword evidence="4 10" id="KW-0479">Metal-binding</keyword>
<evidence type="ECO:0000256" key="9">
    <source>
        <dbReference type="PROSITE-ProRule" id="PRU01172"/>
    </source>
</evidence>
<dbReference type="STRING" id="28377.ENSACAP00000009890"/>
<evidence type="ECO:0000256" key="7">
    <source>
        <dbReference type="ARBA" id="ARBA00023157"/>
    </source>
</evidence>